<organism evidence="1">
    <name type="scientific">Rhizophora mucronata</name>
    <name type="common">Asiatic mangrove</name>
    <dbReference type="NCBI Taxonomy" id="61149"/>
    <lineage>
        <taxon>Eukaryota</taxon>
        <taxon>Viridiplantae</taxon>
        <taxon>Streptophyta</taxon>
        <taxon>Embryophyta</taxon>
        <taxon>Tracheophyta</taxon>
        <taxon>Spermatophyta</taxon>
        <taxon>Magnoliopsida</taxon>
        <taxon>eudicotyledons</taxon>
        <taxon>Gunneridae</taxon>
        <taxon>Pentapetalae</taxon>
        <taxon>rosids</taxon>
        <taxon>fabids</taxon>
        <taxon>Malpighiales</taxon>
        <taxon>Rhizophoraceae</taxon>
        <taxon>Rhizophora</taxon>
    </lineage>
</organism>
<protein>
    <submittedName>
        <fullName evidence="1">Uncharacterized protein</fullName>
    </submittedName>
</protein>
<name>A0A2P2Q1P1_RHIMU</name>
<dbReference type="EMBL" id="GGEC01080378">
    <property type="protein sequence ID" value="MBX60862.1"/>
    <property type="molecule type" value="Transcribed_RNA"/>
</dbReference>
<sequence>MQLEHIKLKQELRTCHHRTKFKYSLY</sequence>
<reference evidence="1" key="1">
    <citation type="submission" date="2018-02" db="EMBL/GenBank/DDBJ databases">
        <title>Rhizophora mucronata_Transcriptome.</title>
        <authorList>
            <person name="Meera S.P."/>
            <person name="Sreeshan A."/>
            <person name="Augustine A."/>
        </authorList>
    </citation>
    <scope>NUCLEOTIDE SEQUENCE</scope>
    <source>
        <tissue evidence="1">Leaf</tissue>
    </source>
</reference>
<dbReference type="AlphaFoldDB" id="A0A2P2Q1P1"/>
<accession>A0A2P2Q1P1</accession>
<proteinExistence type="predicted"/>
<evidence type="ECO:0000313" key="1">
    <source>
        <dbReference type="EMBL" id="MBX60862.1"/>
    </source>
</evidence>